<organism evidence="3 4">
    <name type="scientific">Trichoderma lentiforme</name>
    <dbReference type="NCBI Taxonomy" id="1567552"/>
    <lineage>
        <taxon>Eukaryota</taxon>
        <taxon>Fungi</taxon>
        <taxon>Dikarya</taxon>
        <taxon>Ascomycota</taxon>
        <taxon>Pezizomycotina</taxon>
        <taxon>Sordariomycetes</taxon>
        <taxon>Hypocreomycetidae</taxon>
        <taxon>Hypocreales</taxon>
        <taxon>Hypocreaceae</taxon>
        <taxon>Trichoderma</taxon>
    </lineage>
</organism>
<gene>
    <name evidence="3" type="ORF">CFAM422_006079</name>
</gene>
<dbReference type="Gene3D" id="3.30.360.10">
    <property type="entry name" value="Dihydrodipicolinate Reductase, domain 2"/>
    <property type="match status" value="1"/>
</dbReference>
<dbReference type="InterPro" id="IPR055080">
    <property type="entry name" value="Gal80p-like_C"/>
</dbReference>
<proteinExistence type="predicted"/>
<evidence type="ECO:0000313" key="3">
    <source>
        <dbReference type="EMBL" id="KAF3071397.1"/>
    </source>
</evidence>
<dbReference type="AlphaFoldDB" id="A0A9P4XG66"/>
<dbReference type="SUPFAM" id="SSF51735">
    <property type="entry name" value="NAD(P)-binding Rossmann-fold domains"/>
    <property type="match status" value="1"/>
</dbReference>
<dbReference type="SUPFAM" id="SSF55347">
    <property type="entry name" value="Glyceraldehyde-3-phosphate dehydrogenase-like, C-terminal domain"/>
    <property type="match status" value="1"/>
</dbReference>
<dbReference type="Proteomes" id="UP000801864">
    <property type="component" value="Unassembled WGS sequence"/>
</dbReference>
<dbReference type="EMBL" id="QLNT01000010">
    <property type="protein sequence ID" value="KAF3071397.1"/>
    <property type="molecule type" value="Genomic_DNA"/>
</dbReference>
<dbReference type="PANTHER" id="PTHR43708:SF1">
    <property type="entry name" value="GALACTOSE_LACTOSE METABOLISM REGULATORY PROTEIN GAL80"/>
    <property type="match status" value="1"/>
</dbReference>
<dbReference type="InterPro" id="IPR051317">
    <property type="entry name" value="Gfo/Idh/MocA_oxidoreduct"/>
</dbReference>
<dbReference type="PANTHER" id="PTHR43708">
    <property type="entry name" value="CONSERVED EXPRESSED OXIDOREDUCTASE (EUROFUNG)"/>
    <property type="match status" value="1"/>
</dbReference>
<feature type="domain" description="Gal80p-like C-terminal" evidence="2">
    <location>
        <begin position="142"/>
        <end position="289"/>
    </location>
</feature>
<feature type="domain" description="Gfo/Idh/MocA-like oxidoreductase N-terminal" evidence="1">
    <location>
        <begin position="19"/>
        <end position="135"/>
    </location>
</feature>
<dbReference type="Gene3D" id="3.40.50.720">
    <property type="entry name" value="NAD(P)-binding Rossmann-like Domain"/>
    <property type="match status" value="1"/>
</dbReference>
<evidence type="ECO:0000259" key="2">
    <source>
        <dbReference type="Pfam" id="PF22685"/>
    </source>
</evidence>
<dbReference type="Pfam" id="PF01408">
    <property type="entry name" value="GFO_IDH_MocA"/>
    <property type="match status" value="1"/>
</dbReference>
<dbReference type="InterPro" id="IPR036291">
    <property type="entry name" value="NAD(P)-bd_dom_sf"/>
</dbReference>
<dbReference type="Pfam" id="PF22685">
    <property type="entry name" value="Gal80p_C-like"/>
    <property type="match status" value="1"/>
</dbReference>
<protein>
    <submittedName>
        <fullName evidence="3">Galactose/lactose metabolism regulatory protein GAL80</fullName>
    </submittedName>
</protein>
<sequence>MPIRVGLVGLGIPGSGRGGSGIWGYAAHLPSIISSSQYQLTAVCNSSIVSAEKSIAFHELSPGTKAYGSVDDLANDPDVDMIVVSVRVEKHQELMKTAILSKKDVYLEWPAGNTTAVTAELTSLAKENQVKTIVGLQMRADPLIIKLRDVIQSGKIGKVNSTSVLGFFARLGQGQWAESAAYYLDAESGGNSLYIYFAHFFDTFIHVLGDFIELHPIAKAFQKTINLVDGDGNVVKRNHPMTTPDHILIQGVLRNGTLASIAFRSPPCTVDGIGYRWTISGTEGEIELTMPEGPWQFGTAGAKVKVKVYKSNSIGTDDFDRGDISALSGGVPFPGSITAMSYKAFAAGESDKFATLESALQTKHTLDKILSALRP</sequence>
<comment type="caution">
    <text evidence="3">The sequence shown here is derived from an EMBL/GenBank/DDBJ whole genome shotgun (WGS) entry which is preliminary data.</text>
</comment>
<name>A0A9P4XG66_9HYPO</name>
<dbReference type="GO" id="GO:0000166">
    <property type="term" value="F:nucleotide binding"/>
    <property type="evidence" value="ECO:0007669"/>
    <property type="project" value="InterPro"/>
</dbReference>
<dbReference type="InterPro" id="IPR000683">
    <property type="entry name" value="Gfo/Idh/MocA-like_OxRdtase_N"/>
</dbReference>
<accession>A0A9P4XG66</accession>
<reference evidence="3 4" key="1">
    <citation type="submission" date="2018-06" db="EMBL/GenBank/DDBJ databases">
        <title>Genome analysis of cellulolytic fungus Trichoderma lentiforme CFAM-422.</title>
        <authorList>
            <person name="Steindorff A.S."/>
            <person name="Formighieri E.F."/>
            <person name="Midorikawa G.E.O."/>
            <person name="Tamietti M.S."/>
            <person name="Ramos E.Z."/>
            <person name="Silva A.S."/>
            <person name="Bon E.P.S."/>
            <person name="Mendes T.D."/>
            <person name="Damaso M.C.T."/>
            <person name="Favaro L.C.L."/>
        </authorList>
    </citation>
    <scope>NUCLEOTIDE SEQUENCE [LARGE SCALE GENOMIC DNA]</scope>
    <source>
        <strain evidence="3 4">CFAM-422</strain>
    </source>
</reference>
<evidence type="ECO:0000313" key="4">
    <source>
        <dbReference type="Proteomes" id="UP000801864"/>
    </source>
</evidence>
<keyword evidence="4" id="KW-1185">Reference proteome</keyword>
<evidence type="ECO:0000259" key="1">
    <source>
        <dbReference type="Pfam" id="PF01408"/>
    </source>
</evidence>